<name>A0AAN6N9W7_9PEZI</name>
<dbReference type="AlphaFoldDB" id="A0AAN6N9W7"/>
<comment type="caution">
    <text evidence="1">The sequence shown here is derived from an EMBL/GenBank/DDBJ whole genome shotgun (WGS) entry which is preliminary data.</text>
</comment>
<sequence>MAEERPRPDWEALQNGFGVIAAEIPHMANINPATTIQPVLNKTQQIKDTIQEINDIIQEINDIIERMEINMNTRFNRLEITFLNHRISTINARSVGFGSSQHLHPLRDLHTGQFIQNFPLSLAELEQLDRNSFLPYSTW</sequence>
<reference evidence="2" key="1">
    <citation type="journal article" date="2023" name="Mol. Phylogenet. Evol.">
        <title>Genome-scale phylogeny and comparative genomics of the fungal order Sordariales.</title>
        <authorList>
            <person name="Hensen N."/>
            <person name="Bonometti L."/>
            <person name="Westerberg I."/>
            <person name="Brannstrom I.O."/>
            <person name="Guillou S."/>
            <person name="Cros-Aarteil S."/>
            <person name="Calhoun S."/>
            <person name="Haridas S."/>
            <person name="Kuo A."/>
            <person name="Mondo S."/>
            <person name="Pangilinan J."/>
            <person name="Riley R."/>
            <person name="LaButti K."/>
            <person name="Andreopoulos B."/>
            <person name="Lipzen A."/>
            <person name="Chen C."/>
            <person name="Yan M."/>
            <person name="Daum C."/>
            <person name="Ng V."/>
            <person name="Clum A."/>
            <person name="Steindorff A."/>
            <person name="Ohm R.A."/>
            <person name="Martin F."/>
            <person name="Silar P."/>
            <person name="Natvig D.O."/>
            <person name="Lalanne C."/>
            <person name="Gautier V."/>
            <person name="Ament-Velasquez S.L."/>
            <person name="Kruys A."/>
            <person name="Hutchinson M.I."/>
            <person name="Powell A.J."/>
            <person name="Barry K."/>
            <person name="Miller A.N."/>
            <person name="Grigoriev I.V."/>
            <person name="Debuchy R."/>
            <person name="Gladieux P."/>
            <person name="Hiltunen Thoren M."/>
            <person name="Johannesson H."/>
        </authorList>
    </citation>
    <scope>NUCLEOTIDE SEQUENCE [LARGE SCALE GENOMIC DNA]</scope>
    <source>
        <strain evidence="2">CBS 340.73</strain>
    </source>
</reference>
<organism evidence="1 2">
    <name type="scientific">Diplogelasinospora grovesii</name>
    <dbReference type="NCBI Taxonomy" id="303347"/>
    <lineage>
        <taxon>Eukaryota</taxon>
        <taxon>Fungi</taxon>
        <taxon>Dikarya</taxon>
        <taxon>Ascomycota</taxon>
        <taxon>Pezizomycotina</taxon>
        <taxon>Sordariomycetes</taxon>
        <taxon>Sordariomycetidae</taxon>
        <taxon>Sordariales</taxon>
        <taxon>Diplogelasinosporaceae</taxon>
        <taxon>Diplogelasinospora</taxon>
    </lineage>
</organism>
<accession>A0AAN6N9W7</accession>
<dbReference type="EMBL" id="MU853779">
    <property type="protein sequence ID" value="KAK3941887.1"/>
    <property type="molecule type" value="Genomic_DNA"/>
</dbReference>
<gene>
    <name evidence="1" type="ORF">QBC46DRAFT_429267</name>
</gene>
<proteinExistence type="predicted"/>
<evidence type="ECO:0000313" key="2">
    <source>
        <dbReference type="Proteomes" id="UP001303473"/>
    </source>
</evidence>
<keyword evidence="2" id="KW-1185">Reference proteome</keyword>
<evidence type="ECO:0000313" key="1">
    <source>
        <dbReference type="EMBL" id="KAK3941887.1"/>
    </source>
</evidence>
<protein>
    <submittedName>
        <fullName evidence="1">Uncharacterized protein</fullName>
    </submittedName>
</protein>
<dbReference type="Proteomes" id="UP001303473">
    <property type="component" value="Unassembled WGS sequence"/>
</dbReference>